<keyword evidence="1" id="KW-1133">Transmembrane helix</keyword>
<dbReference type="Proteomes" id="UP001175000">
    <property type="component" value="Unassembled WGS sequence"/>
</dbReference>
<feature type="signal peptide" evidence="2">
    <location>
        <begin position="1"/>
        <end position="17"/>
    </location>
</feature>
<keyword evidence="1" id="KW-0472">Membrane</keyword>
<keyword evidence="1" id="KW-0812">Transmembrane</keyword>
<sequence length="111" mass="13070">MCPFFYILLHCLWVCTCLETVRFLTFSILGIDDPFLKQLEDHPEITLLNFIVCIFVLATAIEANWNEQWANIWDWLRGIGMWQGEDQGWMRDFFVNDGVDDESDVEDDADE</sequence>
<keyword evidence="2" id="KW-0732">Signal</keyword>
<feature type="chain" id="PRO_5041275794" evidence="2">
    <location>
        <begin position="18"/>
        <end position="111"/>
    </location>
</feature>
<comment type="caution">
    <text evidence="3">The sequence shown here is derived from an EMBL/GenBank/DDBJ whole genome shotgun (WGS) entry which is preliminary data.</text>
</comment>
<evidence type="ECO:0000256" key="1">
    <source>
        <dbReference type="SAM" id="Phobius"/>
    </source>
</evidence>
<evidence type="ECO:0000256" key="2">
    <source>
        <dbReference type="SAM" id="SignalP"/>
    </source>
</evidence>
<proteinExistence type="predicted"/>
<evidence type="ECO:0000313" key="4">
    <source>
        <dbReference type="Proteomes" id="UP001175000"/>
    </source>
</evidence>
<keyword evidence="4" id="KW-1185">Reference proteome</keyword>
<reference evidence="3" key="1">
    <citation type="submission" date="2023-06" db="EMBL/GenBank/DDBJ databases">
        <title>Genome-scale phylogeny and comparative genomics of the fungal order Sordariales.</title>
        <authorList>
            <consortium name="Lawrence Berkeley National Laboratory"/>
            <person name="Hensen N."/>
            <person name="Bonometti L."/>
            <person name="Westerberg I."/>
            <person name="Brannstrom I.O."/>
            <person name="Guillou S."/>
            <person name="Cros-Aarteil S."/>
            <person name="Calhoun S."/>
            <person name="Haridas S."/>
            <person name="Kuo A."/>
            <person name="Mondo S."/>
            <person name="Pangilinan J."/>
            <person name="Riley R."/>
            <person name="Labutti K."/>
            <person name="Andreopoulos B."/>
            <person name="Lipzen A."/>
            <person name="Chen C."/>
            <person name="Yanf M."/>
            <person name="Daum C."/>
            <person name="Ng V."/>
            <person name="Clum A."/>
            <person name="Steindorff A."/>
            <person name="Ohm R."/>
            <person name="Martin F."/>
            <person name="Silar P."/>
            <person name="Natvig D."/>
            <person name="Lalanne C."/>
            <person name="Gautier V."/>
            <person name="Ament-Velasquez S.L."/>
            <person name="Kruys A."/>
            <person name="Hutchinson M.I."/>
            <person name="Powell A.J."/>
            <person name="Barry K."/>
            <person name="Miller A.N."/>
            <person name="Grigoriev I.V."/>
            <person name="Debuchy R."/>
            <person name="Gladieux P."/>
            <person name="Thoren M.H."/>
            <person name="Johannesson H."/>
        </authorList>
    </citation>
    <scope>NUCLEOTIDE SEQUENCE</scope>
    <source>
        <strain evidence="3">CBS 606.72</strain>
    </source>
</reference>
<protein>
    <submittedName>
        <fullName evidence="3">Uncharacterized protein</fullName>
    </submittedName>
</protein>
<name>A0AA39XIB4_9PEZI</name>
<evidence type="ECO:0000313" key="3">
    <source>
        <dbReference type="EMBL" id="KAK0633852.1"/>
    </source>
</evidence>
<dbReference type="AlphaFoldDB" id="A0AA39XIB4"/>
<dbReference type="EMBL" id="JAULSU010000001">
    <property type="protein sequence ID" value="KAK0633852.1"/>
    <property type="molecule type" value="Genomic_DNA"/>
</dbReference>
<gene>
    <name evidence="3" type="ORF">B0T14DRAFT_561392</name>
</gene>
<accession>A0AA39XIB4</accession>
<organism evidence="3 4">
    <name type="scientific">Immersiella caudata</name>
    <dbReference type="NCBI Taxonomy" id="314043"/>
    <lineage>
        <taxon>Eukaryota</taxon>
        <taxon>Fungi</taxon>
        <taxon>Dikarya</taxon>
        <taxon>Ascomycota</taxon>
        <taxon>Pezizomycotina</taxon>
        <taxon>Sordariomycetes</taxon>
        <taxon>Sordariomycetidae</taxon>
        <taxon>Sordariales</taxon>
        <taxon>Lasiosphaeriaceae</taxon>
        <taxon>Immersiella</taxon>
    </lineage>
</organism>
<feature type="transmembrane region" description="Helical" evidence="1">
    <location>
        <begin position="47"/>
        <end position="65"/>
    </location>
</feature>